<feature type="region of interest" description="Disordered" evidence="20">
    <location>
        <begin position="1420"/>
        <end position="1463"/>
    </location>
</feature>
<evidence type="ECO:0000256" key="13">
    <source>
        <dbReference type="ARBA" id="ARBA00022853"/>
    </source>
</evidence>
<feature type="compositionally biased region" description="Basic residues" evidence="20">
    <location>
        <begin position="1065"/>
        <end position="1079"/>
    </location>
</feature>
<keyword evidence="16" id="KW-0539">Nucleus</keyword>
<dbReference type="FunFam" id="3.40.630.30:FF:000001">
    <property type="entry name" value="Histone acetyltransferase"/>
    <property type="match status" value="1"/>
</dbReference>
<feature type="region of interest" description="Disordered" evidence="20">
    <location>
        <begin position="1508"/>
        <end position="1536"/>
    </location>
</feature>
<keyword evidence="7 25" id="KW-0808">Transferase</keyword>
<evidence type="ECO:0000313" key="25">
    <source>
        <dbReference type="EMBL" id="JAR88929.1"/>
    </source>
</evidence>
<feature type="compositionally biased region" description="Low complexity" evidence="20">
    <location>
        <begin position="1429"/>
        <end position="1444"/>
    </location>
</feature>
<feature type="compositionally biased region" description="Basic and acidic residues" evidence="20">
    <location>
        <begin position="1271"/>
        <end position="1312"/>
    </location>
</feature>
<dbReference type="GO" id="GO:0006357">
    <property type="term" value="P:regulation of transcription by RNA polymerase II"/>
    <property type="evidence" value="ECO:0007669"/>
    <property type="project" value="TreeGrafter"/>
</dbReference>
<feature type="region of interest" description="Disordered" evidence="20">
    <location>
        <begin position="209"/>
        <end position="244"/>
    </location>
</feature>
<evidence type="ECO:0000256" key="11">
    <source>
        <dbReference type="ARBA" id="ARBA00022833"/>
    </source>
</evidence>
<sequence length="1761" mass="191562">AMREQHHHHGEGGGHPAWSPQGSLSMTHAKWVLEAIRKIKAQKQRPSLDRICHVVALAHRLGRDPVERALDQAVARGFVLKLMSKGQCSYKDAETLKQALKKKTVVGHHHHHQHGAPSAPPNHKTRAAAVAAAAAIGASGSHHRRQDLTLYVIEAVRRLGEREGSTLRAIHKFVRQTLGLEPPGVRLAVKRAVSAGRLVRVGRLYRLPGEDDESDESDSDSDEDCGGRLAATQNGEVGGRGSPNKRRSVLHGRCSLCHGTPRNNKNGVAEEILCCYSCNYLAHPSCLKYSRELALVLLNTKWLCSQCKTCALCGSRDDDEHLLCCDVCDSNFHPGCLKPPLHRVPKGPWKCSSCSSRRLKSIKFVNNLASKIKQRNKRFRNGMMLKQGATTLKGRKQAPAARGRPPRNCFATSRSSLKNEHRKSPTRGARDSSSELPPAVSEKDLKTFKKAQEIALKTMGQELVVPDHQTRCPAAIEFGQYEIQTWYSSPYPQEYARLPKLFLCEFCLKYMKSRSILSRHMHKCTWVHPPATEIYRKGEVSVFEVDGNVSKIYCQNLCLLAKLFLDHKTLYYDVEPFLFYVLTRNDSKGCHLVGYFSKEKHCQQRYNVSCIMTMPQYQRQGFGRFLIDFSYLLSRKEGLAGTPEKPLSDLGRISYVSYWKSILLEFLDSYKDNQISIQCLSTSTGLNIHDIATTLQHLNMFKKHPTEKKRLMIRIDKRVLGEHMAKVNSGKDRRIVLDPECLRWTPLVTQPQFRDEEAEEDDGKKEGKEASEDVKRPKVISPTASVAAEQRSQKQPSPVKKPGRPSRKRRMAQLARVARMARAAAAERVAEASAEEALAPLANGRPEEPAEEKPQEVATPPPRKLRRLSEAVAKVATEPEPVTTEEETPRRLRTKEASAHAAAVANESARSTDSSGGQPKRQAHGGMVLPPKKSRRGVRLIGMDVSEPPEATTAQPPDPGAAPEESPGAGNAVRGPRESAPVAAPPPPEQPQPHAPATRRRSTRVSESQPQLRPRRMRSVEVQKPSPEQPPPVLAPKDVPALGVASEAPPVLEAFENGSPGRKAPPPKKIPKRRGRPPKKQYIPVESPKPEEALNPDGNEAAPEPEPVPQRPQDAPTRSPEKEDVKTAEPEQPPPEQPQAPSHPASPKSPEKEPGTAASVGESKEPEVEAPQRSPTPELQPKRPAPEEAEPNAGDVGVSASSELAPETPAEEEEAQPEEQKDVAPPESPKVDSPPPPPQKERESVVVENSQRTANGGEGAYSATESPEELEERRERDLPMTEEDGRASPAEDPRRYEERREEVRVWEEEHGGQDFVEGDGQPETARLPSVLLPADCMANNASVVSTSSQESQDIVVDNNLSPVVQLPPTPITPQTPGSNPPSHHTCLSNQSVSSYDSILGHSPAGMMGCSPHDLTMDTSSLKAAPPSPRAAAAAAPAAGPSRHALPGTCAGGPGDLTERAPRPHGICADGDDARAHVGGKARPELHGGVHAGLLEQQHPVERRLRFHGAGREPAPARVASVDGKQRKRQFERAGPPVESLRGLLARTAAPGAPRVLSHVARIARVARRPPPPLEPAPPPQAGAAELLPAPAPVGGGHVRLALPGGLRGRAGGGGPGPGTGRQPHDLLPGLAGARHDAGHGAHAASLQLHEHLGRGWPPLVRHGHAHGRHDALGRLSGLPARVCQRARVRGLRRGLQRGLVQPRQAAAADQRHHGHSPGLPGAECCCRSSRRSLCHDAAALVGDVQFGTFHGECRDGAALRN</sequence>
<feature type="compositionally biased region" description="Basic and acidic residues" evidence="20">
    <location>
        <begin position="762"/>
        <end position="776"/>
    </location>
</feature>
<dbReference type="InterPro" id="IPR036390">
    <property type="entry name" value="WH_DNA-bd_sf"/>
</dbReference>
<evidence type="ECO:0000256" key="2">
    <source>
        <dbReference type="ARBA" id="ARBA00010107"/>
    </source>
</evidence>
<dbReference type="EMBL" id="GEGO01006475">
    <property type="protein sequence ID" value="JAR88929.1"/>
    <property type="molecule type" value="Transcribed_RNA"/>
</dbReference>
<protein>
    <recommendedName>
        <fullName evidence="3">histone acetyltransferase</fullName>
        <ecNumber evidence="3">2.3.1.48</ecNumber>
    </recommendedName>
</protein>
<feature type="region of interest" description="Disordered" evidence="20">
    <location>
        <begin position="380"/>
        <end position="442"/>
    </location>
</feature>
<keyword evidence="14" id="KW-0007">Acetylation</keyword>
<feature type="non-terminal residue" evidence="25">
    <location>
        <position position="1"/>
    </location>
</feature>
<feature type="domain" description="MYST-type HAT" evidence="23">
    <location>
        <begin position="468"/>
        <end position="746"/>
    </location>
</feature>
<keyword evidence="11" id="KW-0862">Zinc</keyword>
<dbReference type="PROSITE" id="PS52014">
    <property type="entry name" value="SAMD1_WH"/>
    <property type="match status" value="1"/>
</dbReference>
<feature type="compositionally biased region" description="Gly residues" evidence="20">
    <location>
        <begin position="1605"/>
        <end position="1619"/>
    </location>
</feature>
<dbReference type="GO" id="GO:0006334">
    <property type="term" value="P:nucleosome assembly"/>
    <property type="evidence" value="ECO:0007669"/>
    <property type="project" value="InterPro"/>
</dbReference>
<feature type="compositionally biased region" description="Basic and acidic residues" evidence="20">
    <location>
        <begin position="845"/>
        <end position="855"/>
    </location>
</feature>
<dbReference type="EC" id="2.3.1.48" evidence="3"/>
<evidence type="ECO:0000256" key="19">
    <source>
        <dbReference type="PROSITE-ProRule" id="PRU00146"/>
    </source>
</evidence>
<dbReference type="FunFam" id="1.10.10.10:FF:000123">
    <property type="entry name" value="Histone acetyltransferase"/>
    <property type="match status" value="1"/>
</dbReference>
<feature type="compositionally biased region" description="Basic residues" evidence="20">
    <location>
        <begin position="801"/>
        <end position="811"/>
    </location>
</feature>
<dbReference type="Gene3D" id="1.10.10.10">
    <property type="entry name" value="Winged helix-like DNA-binding domain superfamily/Winged helix DNA-binding domain"/>
    <property type="match status" value="2"/>
</dbReference>
<dbReference type="GO" id="GO:0070776">
    <property type="term" value="C:MOZ/MORF histone acetyltransferase complex"/>
    <property type="evidence" value="ECO:0007669"/>
    <property type="project" value="TreeGrafter"/>
</dbReference>
<evidence type="ECO:0000256" key="3">
    <source>
        <dbReference type="ARBA" id="ARBA00013184"/>
    </source>
</evidence>
<evidence type="ECO:0000256" key="9">
    <source>
        <dbReference type="ARBA" id="ARBA00022737"/>
    </source>
</evidence>
<dbReference type="InterPro" id="IPR019787">
    <property type="entry name" value="Znf_PHD-finger"/>
</dbReference>
<dbReference type="GO" id="GO:0000786">
    <property type="term" value="C:nucleosome"/>
    <property type="evidence" value="ECO:0007669"/>
    <property type="project" value="InterPro"/>
</dbReference>
<feature type="compositionally biased region" description="Acidic residues" evidence="20">
    <location>
        <begin position="210"/>
        <end position="224"/>
    </location>
</feature>
<dbReference type="PANTHER" id="PTHR10615">
    <property type="entry name" value="HISTONE ACETYLTRANSFERASE"/>
    <property type="match status" value="1"/>
</dbReference>
<evidence type="ECO:0000256" key="12">
    <source>
        <dbReference type="ARBA" id="ARBA00022843"/>
    </source>
</evidence>
<dbReference type="GO" id="GO:0003712">
    <property type="term" value="F:transcription coregulator activity"/>
    <property type="evidence" value="ECO:0007669"/>
    <property type="project" value="TreeGrafter"/>
</dbReference>
<feature type="region of interest" description="Disordered" evidence="20">
    <location>
        <begin position="1568"/>
        <end position="1623"/>
    </location>
</feature>
<dbReference type="InterPro" id="IPR001965">
    <property type="entry name" value="Znf_PHD"/>
</dbReference>
<keyword evidence="12" id="KW-0832">Ubl conjugation</keyword>
<evidence type="ECO:0000256" key="7">
    <source>
        <dbReference type="ARBA" id="ARBA00022679"/>
    </source>
</evidence>
<dbReference type="Pfam" id="PF01853">
    <property type="entry name" value="MOZ_SAS"/>
    <property type="match status" value="1"/>
</dbReference>
<evidence type="ECO:0000256" key="20">
    <source>
        <dbReference type="SAM" id="MobiDB-lite"/>
    </source>
</evidence>
<proteinExistence type="inferred from homology"/>
<dbReference type="GO" id="GO:0008270">
    <property type="term" value="F:zinc ion binding"/>
    <property type="evidence" value="ECO:0007669"/>
    <property type="project" value="UniProtKB-KW"/>
</dbReference>
<name>A0A147BDU7_IXORI</name>
<feature type="domain" description="PHD-type" evidence="21">
    <location>
        <begin position="251"/>
        <end position="310"/>
    </location>
</feature>
<comment type="similarity">
    <text evidence="2">Belongs to the MYST (SAS/MOZ) family.</text>
</comment>
<feature type="compositionally biased region" description="Low complexity" evidence="20">
    <location>
        <begin position="899"/>
        <end position="911"/>
    </location>
</feature>
<evidence type="ECO:0000256" key="5">
    <source>
        <dbReference type="ARBA" id="ARBA00022499"/>
    </source>
</evidence>
<keyword evidence="6" id="KW-0597">Phosphoprotein</keyword>
<dbReference type="GO" id="GO:0010484">
    <property type="term" value="F:histone H3 acetyltransferase activity"/>
    <property type="evidence" value="ECO:0007669"/>
    <property type="project" value="TreeGrafter"/>
</dbReference>
<dbReference type="InterPro" id="IPR036388">
    <property type="entry name" value="WH-like_DNA-bd_sf"/>
</dbReference>
<dbReference type="PROSITE" id="PS51504">
    <property type="entry name" value="H15"/>
    <property type="match status" value="1"/>
</dbReference>
<evidence type="ECO:0000256" key="6">
    <source>
        <dbReference type="ARBA" id="ARBA00022553"/>
    </source>
</evidence>
<dbReference type="InterPro" id="IPR050603">
    <property type="entry name" value="MYST_HAT"/>
</dbReference>
<evidence type="ECO:0000256" key="18">
    <source>
        <dbReference type="PIRSR" id="PIRSR602717-51"/>
    </source>
</evidence>
<dbReference type="Pfam" id="PF21524">
    <property type="entry name" value="SAMD1_WH"/>
    <property type="match status" value="1"/>
</dbReference>
<keyword evidence="10 19" id="KW-0863">Zinc-finger</keyword>
<feature type="domain" description="PHD-type" evidence="21">
    <location>
        <begin position="307"/>
        <end position="357"/>
    </location>
</feature>
<dbReference type="Gene3D" id="3.40.630.30">
    <property type="match status" value="1"/>
</dbReference>
<dbReference type="Pfam" id="PF00628">
    <property type="entry name" value="PHD"/>
    <property type="match status" value="1"/>
</dbReference>
<dbReference type="GO" id="GO:0003682">
    <property type="term" value="F:chromatin binding"/>
    <property type="evidence" value="ECO:0007669"/>
    <property type="project" value="TreeGrafter"/>
</dbReference>
<feature type="region of interest" description="Disordered" evidence="20">
    <location>
        <begin position="1"/>
        <end position="23"/>
    </location>
</feature>
<dbReference type="GO" id="GO:0003677">
    <property type="term" value="F:DNA binding"/>
    <property type="evidence" value="ECO:0007669"/>
    <property type="project" value="InterPro"/>
</dbReference>
<dbReference type="InterPro" id="IPR013083">
    <property type="entry name" value="Znf_RING/FYVE/PHD"/>
</dbReference>
<evidence type="ECO:0000256" key="14">
    <source>
        <dbReference type="ARBA" id="ARBA00022990"/>
    </source>
</evidence>
<dbReference type="SMART" id="SM00249">
    <property type="entry name" value="PHD"/>
    <property type="match status" value="2"/>
</dbReference>
<dbReference type="PROSITE" id="PS51726">
    <property type="entry name" value="MYST_HAT"/>
    <property type="match status" value="1"/>
</dbReference>
<evidence type="ECO:0000256" key="4">
    <source>
        <dbReference type="ARBA" id="ARBA00022491"/>
    </source>
</evidence>
<evidence type="ECO:0000259" key="24">
    <source>
        <dbReference type="PROSITE" id="PS52014"/>
    </source>
</evidence>
<evidence type="ECO:0000259" key="21">
    <source>
        <dbReference type="PROSITE" id="PS50016"/>
    </source>
</evidence>
<dbReference type="Gene3D" id="3.30.40.10">
    <property type="entry name" value="Zinc/RING finger domain, C3HC4 (zinc finger)"/>
    <property type="match status" value="1"/>
</dbReference>
<feature type="compositionally biased region" description="Basic and acidic residues" evidence="20">
    <location>
        <begin position="417"/>
        <end position="433"/>
    </location>
</feature>
<dbReference type="InterPro" id="IPR016181">
    <property type="entry name" value="Acyl_CoA_acyltransferase"/>
</dbReference>
<feature type="compositionally biased region" description="Pro residues" evidence="20">
    <location>
        <begin position="1226"/>
        <end position="1238"/>
    </location>
</feature>
<evidence type="ECO:0000256" key="16">
    <source>
        <dbReference type="ARBA" id="ARBA00023242"/>
    </source>
</evidence>
<keyword evidence="8" id="KW-0479">Metal-binding</keyword>
<keyword evidence="9" id="KW-0677">Repeat</keyword>
<feature type="compositionally biased region" description="Pro residues" evidence="20">
    <location>
        <begin position="983"/>
        <end position="994"/>
    </location>
</feature>
<dbReference type="InterPro" id="IPR005818">
    <property type="entry name" value="Histone_H1/H5_H15"/>
</dbReference>
<keyword evidence="15" id="KW-0010">Activator</keyword>
<keyword evidence="4" id="KW-0678">Repressor</keyword>
<evidence type="ECO:0000259" key="23">
    <source>
        <dbReference type="PROSITE" id="PS51726"/>
    </source>
</evidence>
<dbReference type="InterPro" id="IPR048589">
    <property type="entry name" value="SAMD1-like_WH"/>
</dbReference>
<dbReference type="PANTHER" id="PTHR10615:SF217">
    <property type="entry name" value="HISTONE ACETYLTRANSFERASE"/>
    <property type="match status" value="1"/>
</dbReference>
<evidence type="ECO:0000259" key="22">
    <source>
        <dbReference type="PROSITE" id="PS51504"/>
    </source>
</evidence>
<evidence type="ECO:0000256" key="10">
    <source>
        <dbReference type="ARBA" id="ARBA00022771"/>
    </source>
</evidence>
<dbReference type="SUPFAM" id="SSF57903">
    <property type="entry name" value="FYVE/PHD zinc finger"/>
    <property type="match status" value="2"/>
</dbReference>
<dbReference type="InterPro" id="IPR002717">
    <property type="entry name" value="HAT_MYST-type"/>
</dbReference>
<feature type="compositionally biased region" description="Basic and acidic residues" evidence="20">
    <location>
        <begin position="1119"/>
        <end position="1129"/>
    </location>
</feature>
<feature type="domain" description="SAMD1-like winged helix (WH)" evidence="24">
    <location>
        <begin position="20"/>
        <end position="96"/>
    </location>
</feature>
<dbReference type="Pfam" id="PF17772">
    <property type="entry name" value="zf-MYST"/>
    <property type="match status" value="1"/>
</dbReference>
<evidence type="ECO:0000256" key="1">
    <source>
        <dbReference type="ARBA" id="ARBA00004123"/>
    </source>
</evidence>
<feature type="region of interest" description="Disordered" evidence="20">
    <location>
        <begin position="1697"/>
        <end position="1719"/>
    </location>
</feature>
<feature type="compositionally biased region" description="Low complexity" evidence="20">
    <location>
        <begin position="1199"/>
        <end position="1208"/>
    </location>
</feature>
<feature type="compositionally biased region" description="Low complexity" evidence="20">
    <location>
        <begin position="812"/>
        <end position="839"/>
    </location>
</feature>
<keyword evidence="5" id="KW-1017">Isopeptide bond</keyword>
<dbReference type="SUPFAM" id="SSF55729">
    <property type="entry name" value="Acyl-CoA N-acyltransferases (Nat)"/>
    <property type="match status" value="1"/>
</dbReference>
<dbReference type="Gene3D" id="3.30.60.60">
    <property type="entry name" value="N-acetyl transferase-like"/>
    <property type="match status" value="1"/>
</dbReference>
<dbReference type="InterPro" id="IPR040706">
    <property type="entry name" value="Zf-MYST"/>
</dbReference>
<feature type="region of interest" description="Disordered" evidence="20">
    <location>
        <begin position="752"/>
        <end position="1325"/>
    </location>
</feature>
<dbReference type="PROSITE" id="PS50016">
    <property type="entry name" value="ZF_PHD_2"/>
    <property type="match status" value="2"/>
</dbReference>
<dbReference type="SUPFAM" id="SSF46785">
    <property type="entry name" value="Winged helix' DNA-binding domain"/>
    <property type="match status" value="1"/>
</dbReference>
<feature type="compositionally biased region" description="Pro residues" evidence="20">
    <location>
        <begin position="1568"/>
        <end position="1580"/>
    </location>
</feature>
<organism evidence="25">
    <name type="scientific">Ixodes ricinus</name>
    <name type="common">Common tick</name>
    <name type="synonym">Acarus ricinus</name>
    <dbReference type="NCBI Taxonomy" id="34613"/>
    <lineage>
        <taxon>Eukaryota</taxon>
        <taxon>Metazoa</taxon>
        <taxon>Ecdysozoa</taxon>
        <taxon>Arthropoda</taxon>
        <taxon>Chelicerata</taxon>
        <taxon>Arachnida</taxon>
        <taxon>Acari</taxon>
        <taxon>Parasitiformes</taxon>
        <taxon>Ixodida</taxon>
        <taxon>Ixodoidea</taxon>
        <taxon>Ixodidae</taxon>
        <taxon>Ixodinae</taxon>
        <taxon>Ixodes</taxon>
    </lineage>
</organism>
<accession>A0A147BDU7</accession>
<feature type="active site" description="Proton donor/acceptor" evidence="18">
    <location>
        <position position="644"/>
    </location>
</feature>
<comment type="catalytic activity">
    <reaction evidence="17">
        <text>L-lysyl-[protein] + acetyl-CoA = N(6)-acetyl-L-lysyl-[protein] + CoA + H(+)</text>
        <dbReference type="Rhea" id="RHEA:45948"/>
        <dbReference type="Rhea" id="RHEA-COMP:9752"/>
        <dbReference type="Rhea" id="RHEA-COMP:10731"/>
        <dbReference type="ChEBI" id="CHEBI:15378"/>
        <dbReference type="ChEBI" id="CHEBI:29969"/>
        <dbReference type="ChEBI" id="CHEBI:57287"/>
        <dbReference type="ChEBI" id="CHEBI:57288"/>
        <dbReference type="ChEBI" id="CHEBI:61930"/>
        <dbReference type="EC" id="2.3.1.48"/>
    </reaction>
</comment>
<evidence type="ECO:0000256" key="17">
    <source>
        <dbReference type="ARBA" id="ARBA00048017"/>
    </source>
</evidence>
<evidence type="ECO:0000256" key="8">
    <source>
        <dbReference type="ARBA" id="ARBA00022723"/>
    </source>
</evidence>
<dbReference type="GO" id="GO:0005634">
    <property type="term" value="C:nucleus"/>
    <property type="evidence" value="ECO:0007669"/>
    <property type="project" value="UniProtKB-SubCell"/>
</dbReference>
<feature type="compositionally biased region" description="Low complexity" evidence="20">
    <location>
        <begin position="1139"/>
        <end position="1148"/>
    </location>
</feature>
<feature type="domain" description="H15" evidence="22">
    <location>
        <begin position="141"/>
        <end position="209"/>
    </location>
</feature>
<reference evidence="25" key="1">
    <citation type="journal article" date="2018" name="PLoS Negl. Trop. Dis.">
        <title>Sialome diversity of ticks revealed by RNAseq of single tick salivary glands.</title>
        <authorList>
            <person name="Perner J."/>
            <person name="Kropackova S."/>
            <person name="Kopacek P."/>
            <person name="Ribeiro J.M."/>
        </authorList>
    </citation>
    <scope>NUCLEOTIDE SEQUENCE</scope>
    <source>
        <strain evidence="25">Siblings of single egg batch collected in Ceske Budejovice</strain>
        <tissue evidence="25">Salivary glands</tissue>
    </source>
</reference>
<keyword evidence="13" id="KW-0156">Chromatin regulator</keyword>
<comment type="subcellular location">
    <subcellularLocation>
        <location evidence="1">Nucleus</location>
    </subcellularLocation>
</comment>
<feature type="compositionally biased region" description="Basic and acidic residues" evidence="20">
    <location>
        <begin position="887"/>
        <end position="898"/>
    </location>
</feature>
<dbReference type="FunFam" id="3.30.60.60:FF:000002">
    <property type="entry name" value="Histone acetyltransferase"/>
    <property type="match status" value="1"/>
</dbReference>
<dbReference type="SMART" id="SM00526">
    <property type="entry name" value="H15"/>
    <property type="match status" value="1"/>
</dbReference>
<evidence type="ECO:0000256" key="15">
    <source>
        <dbReference type="ARBA" id="ARBA00023159"/>
    </source>
</evidence>
<dbReference type="InterPro" id="IPR011011">
    <property type="entry name" value="Znf_FYVE_PHD"/>
</dbReference>